<evidence type="ECO:0000313" key="2">
    <source>
        <dbReference type="EMBL" id="CTR07260.1"/>
    </source>
</evidence>
<gene>
    <name evidence="2" type="primary">FGENESH: predicted gene_6.43</name>
    <name evidence="2" type="ORF">BN2166_0031210</name>
</gene>
<protein>
    <submittedName>
        <fullName evidence="2">FGENESH: predicted gene_6.43 protein</fullName>
    </submittedName>
</protein>
<feature type="non-terminal residue" evidence="2">
    <location>
        <position position="767"/>
    </location>
</feature>
<organism evidence="2 3">
    <name type="scientific">Rhodotorula toruloides</name>
    <name type="common">Yeast</name>
    <name type="synonym">Rhodosporidium toruloides</name>
    <dbReference type="NCBI Taxonomy" id="5286"/>
    <lineage>
        <taxon>Eukaryota</taxon>
        <taxon>Fungi</taxon>
        <taxon>Dikarya</taxon>
        <taxon>Basidiomycota</taxon>
        <taxon>Pucciniomycotina</taxon>
        <taxon>Microbotryomycetes</taxon>
        <taxon>Sporidiobolales</taxon>
        <taxon>Sporidiobolaceae</taxon>
        <taxon>Rhodotorula</taxon>
    </lineage>
</organism>
<dbReference type="AlphaFoldDB" id="A0A0K3CFF9"/>
<dbReference type="Proteomes" id="UP000199069">
    <property type="component" value="Unassembled WGS sequence"/>
</dbReference>
<name>A0A0K3CFF9_RHOTO</name>
<feature type="region of interest" description="Disordered" evidence="1">
    <location>
        <begin position="374"/>
        <end position="409"/>
    </location>
</feature>
<evidence type="ECO:0000256" key="1">
    <source>
        <dbReference type="SAM" id="MobiDB-lite"/>
    </source>
</evidence>
<reference evidence="2 3" key="1">
    <citation type="submission" date="2015-07" db="EMBL/GenBank/DDBJ databases">
        <authorList>
            <person name="Cajimat M.N.B."/>
            <person name="Milazzo M.L."/>
            <person name="Fulhorst C.F."/>
        </authorList>
    </citation>
    <scope>NUCLEOTIDE SEQUENCE [LARGE SCALE GENOMIC DNA]</scope>
    <source>
        <strain evidence="2">Single colony</strain>
    </source>
</reference>
<keyword evidence="3" id="KW-1185">Reference proteome</keyword>
<evidence type="ECO:0000313" key="3">
    <source>
        <dbReference type="Proteomes" id="UP000199069"/>
    </source>
</evidence>
<sequence length="767" mass="86237">PAYSPTGLLSLSNELLARIWDIAHTNPYQDWPFSAILVNRQIYRAVLPVWWQRFYLEEAATFDRQAAALSRHPHQRRLVKHLSVRIACIGPPPPPPPPPLRFAVAAIGQLLRPKTLVLDADGDPTSHPFDEYLLDISCIPTLQELTVTVQTEAPITRPPPSFPALRKLRIFNSQLATWILEGSNPALDALELIVHEDQPYHAYPGRLFDTYTSSCGIRALSRPARSWVAWNAPMTIQWDTDAARWTQLARLLPLFPYLRRLELDDFDFCYLAATPAHQVASRLRPQHLAVQYPTLVAILLYLKHTQVLQLRLSCGYANTQLWATRSSTRVDFSFERWTVETAEQNLDEYCHQTAAAQDSSQAAVMTENTAANISSTAATARHAHDAPPDSPTPEPGAGGASTNSDHDEVSGQRRISLLDLSDELLHRIFTEVLALEDSPTVSDSFGHIRVNKRIWRIGLPLWRKFITMEASSAEYTDSEFARLAQHDRLRGSVRQIHLLMTSDGPRRLALIIVAQLSKLSDLCLDFRDMDVSEHPIDTYLDIIGTVPLLERLRIETRAEIAVSERRSSFPSLRCLDVFGGSIARSILKVRETDLDKLNVTLFHDSAVPAIPWVTLTRLRLAGRIPSEGAAQQLLGPLDELCIAGKLESVRLSKLALDLSDTAKPIALYLISKLFTLVCRTRLRQLDLTTRKGSKWPSQAPEYLRMPGVQSLKVDELLSSDTSDIDRWKQLARLLSFFPDLRRLEVTGFSFNTLARKEEGPLSDVLTP</sequence>
<accession>A0A0K3CFF9</accession>
<dbReference type="EMBL" id="CWKI01000006">
    <property type="protein sequence ID" value="CTR07260.1"/>
    <property type="molecule type" value="Genomic_DNA"/>
</dbReference>
<proteinExistence type="predicted"/>
<feature type="non-terminal residue" evidence="2">
    <location>
        <position position="1"/>
    </location>
</feature>